<dbReference type="CDD" id="cd05233">
    <property type="entry name" value="SDR_c"/>
    <property type="match status" value="1"/>
</dbReference>
<dbReference type="PRINTS" id="PR00080">
    <property type="entry name" value="SDRFAMILY"/>
</dbReference>
<keyword evidence="4" id="KW-1185">Reference proteome</keyword>
<name>A0ABQ5LXA0_9RHOB</name>
<sequence>MPLAFITGGGVGLGAETARLAQAQGWEVALFDLSRARAEPVLAELPAARFFEGDVTREETVTAALDALGAVPDLLVNNAGIVTFKPLLETSTEDFAKVIAVNLTGAFTVARLVAERMIARGSGSIVNITSTGGIATSPGTHAYAGAKRGLAAMTELMAQEWGPLGLRINAVAPGMIHGGMSTTVYDDNAVVERRRMGVPSRRLGTEHDIAEAVMWLASDAASYVNGHELVVDGGVTKATMSMIPR</sequence>
<keyword evidence="2" id="KW-0560">Oxidoreductase</keyword>
<evidence type="ECO:0000256" key="2">
    <source>
        <dbReference type="ARBA" id="ARBA00023002"/>
    </source>
</evidence>
<dbReference type="Pfam" id="PF13561">
    <property type="entry name" value="adh_short_C2"/>
    <property type="match status" value="1"/>
</dbReference>
<proteinExistence type="inferred from homology"/>
<evidence type="ECO:0000256" key="1">
    <source>
        <dbReference type="ARBA" id="ARBA00006484"/>
    </source>
</evidence>
<comment type="similarity">
    <text evidence="1">Belongs to the short-chain dehydrogenases/reductases (SDR) family.</text>
</comment>
<accession>A0ABQ5LXA0</accession>
<dbReference type="PANTHER" id="PTHR42760">
    <property type="entry name" value="SHORT-CHAIN DEHYDROGENASES/REDUCTASES FAMILY MEMBER"/>
    <property type="match status" value="1"/>
</dbReference>
<dbReference type="PRINTS" id="PR00081">
    <property type="entry name" value="GDHRDH"/>
</dbReference>
<evidence type="ECO:0000313" key="4">
    <source>
        <dbReference type="Proteomes" id="UP001144205"/>
    </source>
</evidence>
<dbReference type="PANTHER" id="PTHR42760:SF133">
    <property type="entry name" value="3-OXOACYL-[ACYL-CARRIER-PROTEIN] REDUCTASE"/>
    <property type="match status" value="1"/>
</dbReference>
<organism evidence="3 4">
    <name type="scientific">Sinisalibacter aestuarii</name>
    <dbReference type="NCBI Taxonomy" id="2949426"/>
    <lineage>
        <taxon>Bacteria</taxon>
        <taxon>Pseudomonadati</taxon>
        <taxon>Pseudomonadota</taxon>
        <taxon>Alphaproteobacteria</taxon>
        <taxon>Rhodobacterales</taxon>
        <taxon>Roseobacteraceae</taxon>
        <taxon>Sinisalibacter</taxon>
    </lineage>
</organism>
<dbReference type="Gene3D" id="3.40.50.720">
    <property type="entry name" value="NAD(P)-binding Rossmann-like Domain"/>
    <property type="match status" value="1"/>
</dbReference>
<protein>
    <submittedName>
        <fullName evidence="3">Oxidoreductase</fullName>
    </submittedName>
</protein>
<dbReference type="SUPFAM" id="SSF51735">
    <property type="entry name" value="NAD(P)-binding Rossmann-fold domains"/>
    <property type="match status" value="1"/>
</dbReference>
<gene>
    <name evidence="3" type="ORF">STA1M1_34630</name>
</gene>
<evidence type="ECO:0000313" key="3">
    <source>
        <dbReference type="EMBL" id="GKY89594.1"/>
    </source>
</evidence>
<reference evidence="3" key="1">
    <citation type="journal article" date="2023" name="Int. J. Syst. Evol. Microbiol.">
        <title>Sinisalibacter aestuarii sp. nov., isolated from estuarine sediment of the Arakawa River.</title>
        <authorList>
            <person name="Arafat S.T."/>
            <person name="Hirano S."/>
            <person name="Sato A."/>
            <person name="Takeuchi K."/>
            <person name="Yasuda T."/>
            <person name="Terahara T."/>
            <person name="Hamada M."/>
            <person name="Kobayashi T."/>
        </authorList>
    </citation>
    <scope>NUCLEOTIDE SEQUENCE</scope>
    <source>
        <strain evidence="3">B-399</strain>
    </source>
</reference>
<dbReference type="RefSeq" id="WP_281843617.1">
    <property type="nucleotide sequence ID" value="NZ_BROH01000013.1"/>
</dbReference>
<dbReference type="InterPro" id="IPR020904">
    <property type="entry name" value="Sc_DH/Rdtase_CS"/>
</dbReference>
<dbReference type="Proteomes" id="UP001144205">
    <property type="component" value="Unassembled WGS sequence"/>
</dbReference>
<dbReference type="EMBL" id="BROH01000013">
    <property type="protein sequence ID" value="GKY89594.1"/>
    <property type="molecule type" value="Genomic_DNA"/>
</dbReference>
<comment type="caution">
    <text evidence="3">The sequence shown here is derived from an EMBL/GenBank/DDBJ whole genome shotgun (WGS) entry which is preliminary data.</text>
</comment>
<dbReference type="InterPro" id="IPR036291">
    <property type="entry name" value="NAD(P)-bd_dom_sf"/>
</dbReference>
<dbReference type="InterPro" id="IPR002347">
    <property type="entry name" value="SDR_fam"/>
</dbReference>
<dbReference type="PROSITE" id="PS00061">
    <property type="entry name" value="ADH_SHORT"/>
    <property type="match status" value="1"/>
</dbReference>